<organism evidence="2 3">
    <name type="scientific">Nosema granulosis</name>
    <dbReference type="NCBI Taxonomy" id="83296"/>
    <lineage>
        <taxon>Eukaryota</taxon>
        <taxon>Fungi</taxon>
        <taxon>Fungi incertae sedis</taxon>
        <taxon>Microsporidia</taxon>
        <taxon>Nosematidae</taxon>
        <taxon>Nosema</taxon>
    </lineage>
</organism>
<gene>
    <name evidence="2" type="primary">DUT1_0</name>
    <name evidence="2" type="ORF">NGRA_1496</name>
</gene>
<comment type="caution">
    <text evidence="2">The sequence shown here is derived from an EMBL/GenBank/DDBJ whole genome shotgun (WGS) entry which is preliminary data.</text>
</comment>
<dbReference type="InterPro" id="IPR029054">
    <property type="entry name" value="dUTPase-like"/>
</dbReference>
<dbReference type="Pfam" id="PF00692">
    <property type="entry name" value="dUTPase"/>
    <property type="match status" value="1"/>
</dbReference>
<evidence type="ECO:0000313" key="2">
    <source>
        <dbReference type="EMBL" id="KAF9763102.1"/>
    </source>
</evidence>
<sequence length="113" mass="12523">METVKIEVLPGGRKPEYENGLYKCFLSEDGEIPANTGGLVPIGVRIKIPNTHFINVFSKTLKSLGGVGDSDYRGPMYLIIFNNSSEPLKYKKGDQAGFFSLIKIRTPPIEMVE</sequence>
<dbReference type="OrthoDB" id="10261072at2759"/>
<dbReference type="Proteomes" id="UP000740883">
    <property type="component" value="Unassembled WGS sequence"/>
</dbReference>
<feature type="domain" description="dUTPase-like" evidence="1">
    <location>
        <begin position="27"/>
        <end position="95"/>
    </location>
</feature>
<dbReference type="InterPro" id="IPR036157">
    <property type="entry name" value="dUTPase-like_sf"/>
</dbReference>
<keyword evidence="3" id="KW-1185">Reference proteome</keyword>
<accession>A0A9P6H1N3</accession>
<dbReference type="EMBL" id="SBJO01000099">
    <property type="protein sequence ID" value="KAF9763102.1"/>
    <property type="molecule type" value="Genomic_DNA"/>
</dbReference>
<evidence type="ECO:0000259" key="1">
    <source>
        <dbReference type="Pfam" id="PF00692"/>
    </source>
</evidence>
<evidence type="ECO:0000313" key="3">
    <source>
        <dbReference type="Proteomes" id="UP000740883"/>
    </source>
</evidence>
<name>A0A9P6H1N3_9MICR</name>
<reference evidence="2 3" key="1">
    <citation type="journal article" date="2020" name="Genome Biol. Evol.">
        <title>Comparative genomics of strictly vertically transmitted, feminizing microsporidia endosymbionts of amphipod crustaceans.</title>
        <authorList>
            <person name="Cormier A."/>
            <person name="Chebbi M.A."/>
            <person name="Giraud I."/>
            <person name="Wattier R."/>
            <person name="Teixeira M."/>
            <person name="Gilbert C."/>
            <person name="Rigaud T."/>
            <person name="Cordaux R."/>
        </authorList>
    </citation>
    <scope>NUCLEOTIDE SEQUENCE [LARGE SCALE GENOMIC DNA]</scope>
    <source>
        <strain evidence="2 3">Ou3-Ou53</strain>
    </source>
</reference>
<dbReference type="Gene3D" id="2.70.40.10">
    <property type="match status" value="1"/>
</dbReference>
<protein>
    <submittedName>
        <fullName evidence="2">Deoxyuridine 5'-triphosphate nucleotidohydrolase</fullName>
    </submittedName>
</protein>
<proteinExistence type="predicted"/>
<dbReference type="AlphaFoldDB" id="A0A9P6H1N3"/>
<dbReference type="SUPFAM" id="SSF51283">
    <property type="entry name" value="dUTPase-like"/>
    <property type="match status" value="1"/>
</dbReference>